<dbReference type="PANTHER" id="PTHR31973:SF187">
    <property type="entry name" value="MUTATOR TRANSPOSASE MUDRA PROTEIN"/>
    <property type="match status" value="1"/>
</dbReference>
<evidence type="ECO:0000256" key="1">
    <source>
        <dbReference type="ARBA" id="ARBA00022578"/>
    </source>
</evidence>
<feature type="region of interest" description="Disordered" evidence="8">
    <location>
        <begin position="258"/>
        <end position="321"/>
    </location>
</feature>
<feature type="domain" description="SWIM-type" evidence="9">
    <location>
        <begin position="183"/>
        <end position="215"/>
    </location>
</feature>
<keyword evidence="2" id="KW-0479">Metal-binding</keyword>
<accession>A0A445ANT6</accession>
<keyword evidence="1" id="KW-0815">Transposition</keyword>
<reference evidence="10 11" key="1">
    <citation type="submission" date="2019-01" db="EMBL/GenBank/DDBJ databases">
        <title>Sequencing of cultivated peanut Arachis hypogaea provides insights into genome evolution and oil improvement.</title>
        <authorList>
            <person name="Chen X."/>
        </authorList>
    </citation>
    <scope>NUCLEOTIDE SEQUENCE [LARGE SCALE GENOMIC DNA]</scope>
    <source>
        <strain evidence="11">cv. Fuhuasheng</strain>
        <tissue evidence="10">Leaves</tissue>
    </source>
</reference>
<dbReference type="GO" id="GO:0006313">
    <property type="term" value="P:DNA transposition"/>
    <property type="evidence" value="ECO:0007669"/>
    <property type="project" value="InterPro"/>
</dbReference>
<dbReference type="PROSITE" id="PS50966">
    <property type="entry name" value="ZF_SWIM"/>
    <property type="match status" value="1"/>
</dbReference>
<proteinExistence type="predicted"/>
<keyword evidence="3 7" id="KW-0863">Zinc-finger</keyword>
<dbReference type="GO" id="GO:0003677">
    <property type="term" value="F:DNA binding"/>
    <property type="evidence" value="ECO:0007669"/>
    <property type="project" value="UniProtKB-KW"/>
</dbReference>
<dbReference type="AlphaFoldDB" id="A0A445ANT6"/>
<dbReference type="PROSITE" id="PS01007">
    <property type="entry name" value="TRANSPOSASE_MUTATOR"/>
    <property type="match status" value="1"/>
</dbReference>
<dbReference type="EMBL" id="SDMP01000011">
    <property type="protein sequence ID" value="RYR28044.1"/>
    <property type="molecule type" value="Genomic_DNA"/>
</dbReference>
<evidence type="ECO:0000256" key="2">
    <source>
        <dbReference type="ARBA" id="ARBA00022723"/>
    </source>
</evidence>
<dbReference type="Proteomes" id="UP000289738">
    <property type="component" value="Chromosome B01"/>
</dbReference>
<dbReference type="InterPro" id="IPR007527">
    <property type="entry name" value="Znf_SWIM"/>
</dbReference>
<dbReference type="InterPro" id="IPR001207">
    <property type="entry name" value="Transposase_mutator"/>
</dbReference>
<keyword evidence="6" id="KW-0233">DNA recombination</keyword>
<name>A0A445ANT6_ARAHY</name>
<feature type="compositionally biased region" description="Basic residues" evidence="8">
    <location>
        <begin position="263"/>
        <end position="274"/>
    </location>
</feature>
<dbReference type="PANTHER" id="PTHR31973">
    <property type="entry name" value="POLYPROTEIN, PUTATIVE-RELATED"/>
    <property type="match status" value="1"/>
</dbReference>
<evidence type="ECO:0000256" key="5">
    <source>
        <dbReference type="ARBA" id="ARBA00023125"/>
    </source>
</evidence>
<feature type="region of interest" description="Disordered" evidence="8">
    <location>
        <begin position="354"/>
        <end position="426"/>
    </location>
</feature>
<dbReference type="GO" id="GO:0008270">
    <property type="term" value="F:zinc ion binding"/>
    <property type="evidence" value="ECO:0007669"/>
    <property type="project" value="UniProtKB-KW"/>
</dbReference>
<dbReference type="GO" id="GO:0004803">
    <property type="term" value="F:transposase activity"/>
    <property type="evidence" value="ECO:0007669"/>
    <property type="project" value="InterPro"/>
</dbReference>
<organism evidence="10 11">
    <name type="scientific">Arachis hypogaea</name>
    <name type="common">Peanut</name>
    <dbReference type="NCBI Taxonomy" id="3818"/>
    <lineage>
        <taxon>Eukaryota</taxon>
        <taxon>Viridiplantae</taxon>
        <taxon>Streptophyta</taxon>
        <taxon>Embryophyta</taxon>
        <taxon>Tracheophyta</taxon>
        <taxon>Spermatophyta</taxon>
        <taxon>Magnoliopsida</taxon>
        <taxon>eudicotyledons</taxon>
        <taxon>Gunneridae</taxon>
        <taxon>Pentapetalae</taxon>
        <taxon>rosids</taxon>
        <taxon>fabids</taxon>
        <taxon>Fabales</taxon>
        <taxon>Fabaceae</taxon>
        <taxon>Papilionoideae</taxon>
        <taxon>50 kb inversion clade</taxon>
        <taxon>dalbergioids sensu lato</taxon>
        <taxon>Dalbergieae</taxon>
        <taxon>Pterocarpus clade</taxon>
        <taxon>Arachis</taxon>
    </lineage>
</organism>
<protein>
    <recommendedName>
        <fullName evidence="9">SWIM-type domain-containing protein</fullName>
    </recommendedName>
</protein>
<evidence type="ECO:0000256" key="8">
    <source>
        <dbReference type="SAM" id="MobiDB-lite"/>
    </source>
</evidence>
<dbReference type="STRING" id="3818.A0A445ANT6"/>
<sequence>MSDQQKGLLPAFEEVIPGVDNRFCVRHLYSNFRKKFPGLELKNKMWRCAKASHWQIWEKEMKTLRLLNEGAFRHLNGIPPRFWSRSRFTFLYKCDSLVNNMSESFNSVLVEAREKPIVSMLEDIRIYMMTRWAANRERVLNYPGNIMPMICKKLEKRASLARDWRSYWSSASQYEVMSGLDKYVVDLAAGECSCRNRQLSGIPCPHAISCITFKGLNLESYVDECYKKEAYIRCYEAVIHPVNGPELWERTQYDDVIPPPYRRPSHRPVKKRKRGAADEDIRSQTHMSRRGEVQRCSNCGGVGHKKSGCSLPKKRVRGPKVQPTELRRMQLSWHLIRQLGEGERGLLHHHHPICQHLIPEKPPTRPKKREARPTTEAPQPKKASTKPKKASTQPNILAQPKNKAASSAISTSNKQPPSQPSLRKRPFSVIQCSAPHLPMQKLRLMAKLPPSQWGNL</sequence>
<dbReference type="SMART" id="SM00575">
    <property type="entry name" value="ZnF_PMZ"/>
    <property type="match status" value="1"/>
</dbReference>
<evidence type="ECO:0000313" key="10">
    <source>
        <dbReference type="EMBL" id="RYR28044.1"/>
    </source>
</evidence>
<comment type="caution">
    <text evidence="10">The sequence shown here is derived from an EMBL/GenBank/DDBJ whole genome shotgun (WGS) entry which is preliminary data.</text>
</comment>
<feature type="compositionally biased region" description="Basic residues" evidence="8">
    <location>
        <begin position="303"/>
        <end position="318"/>
    </location>
</feature>
<evidence type="ECO:0000256" key="6">
    <source>
        <dbReference type="ARBA" id="ARBA00023172"/>
    </source>
</evidence>
<evidence type="ECO:0000256" key="3">
    <source>
        <dbReference type="ARBA" id="ARBA00022771"/>
    </source>
</evidence>
<evidence type="ECO:0000256" key="7">
    <source>
        <dbReference type="PROSITE-ProRule" id="PRU00325"/>
    </source>
</evidence>
<dbReference type="Pfam" id="PF04434">
    <property type="entry name" value="SWIM"/>
    <property type="match status" value="1"/>
</dbReference>
<keyword evidence="11" id="KW-1185">Reference proteome</keyword>
<feature type="compositionally biased region" description="Basic and acidic residues" evidence="8">
    <location>
        <begin position="275"/>
        <end position="293"/>
    </location>
</feature>
<keyword evidence="5" id="KW-0238">DNA-binding</keyword>
<evidence type="ECO:0000256" key="4">
    <source>
        <dbReference type="ARBA" id="ARBA00022833"/>
    </source>
</evidence>
<keyword evidence="4" id="KW-0862">Zinc</keyword>
<evidence type="ECO:0000259" key="9">
    <source>
        <dbReference type="PROSITE" id="PS50966"/>
    </source>
</evidence>
<feature type="compositionally biased region" description="Polar residues" evidence="8">
    <location>
        <begin position="404"/>
        <end position="416"/>
    </location>
</feature>
<evidence type="ECO:0000313" key="11">
    <source>
        <dbReference type="Proteomes" id="UP000289738"/>
    </source>
</evidence>
<dbReference type="InterPro" id="IPR006564">
    <property type="entry name" value="Znf_PMZ"/>
</dbReference>
<gene>
    <name evidence="10" type="ORF">Ahy_B01g052138</name>
</gene>